<reference evidence="3 4" key="1">
    <citation type="submission" date="2020-08" db="EMBL/GenBank/DDBJ databases">
        <title>Putative novel bacterial strains isolated from necrotic wheat leaf tissues caused by Xanthomonas translucens.</title>
        <authorList>
            <person name="Tambong J.T."/>
        </authorList>
    </citation>
    <scope>NUCLEOTIDE SEQUENCE [LARGE SCALE GENOMIC DNA]</scope>
    <source>
        <strain evidence="4">DOAB 1063</strain>
    </source>
</reference>
<dbReference type="PANTHER" id="PTHR37461:SF1">
    <property type="entry name" value="ANTI-SIGMA-K FACTOR RSKA"/>
    <property type="match status" value="1"/>
</dbReference>
<gene>
    <name evidence="3" type="ORF">H8S47_15080</name>
</gene>
<dbReference type="RefSeq" id="WP_187504639.1">
    <property type="nucleotide sequence ID" value="NZ_CP162536.1"/>
</dbReference>
<keyword evidence="4" id="KW-1185">Reference proteome</keyword>
<dbReference type="EMBL" id="JACONT010000037">
    <property type="protein sequence ID" value="MBC3942997.1"/>
    <property type="molecule type" value="Genomic_DNA"/>
</dbReference>
<keyword evidence="1" id="KW-1133">Transmembrane helix</keyword>
<comment type="caution">
    <text evidence="3">The sequence shown here is derived from an EMBL/GenBank/DDBJ whole genome shotgun (WGS) entry which is preliminary data.</text>
</comment>
<feature type="domain" description="Anti-sigma K factor RskA C-terminal" evidence="2">
    <location>
        <begin position="112"/>
        <end position="241"/>
    </location>
</feature>
<name>A0ABR7ASP4_9SPHN</name>
<accession>A0ABR7ASP4</accession>
<evidence type="ECO:0000256" key="1">
    <source>
        <dbReference type="SAM" id="Phobius"/>
    </source>
</evidence>
<dbReference type="InterPro" id="IPR018764">
    <property type="entry name" value="RskA_C"/>
</dbReference>
<keyword evidence="1" id="KW-0472">Membrane</keyword>
<proteinExistence type="predicted"/>
<protein>
    <submittedName>
        <fullName evidence="3">Anti-sigma factor</fullName>
    </submittedName>
</protein>
<dbReference type="InterPro" id="IPR051474">
    <property type="entry name" value="Anti-sigma-K/W_factor"/>
</dbReference>
<evidence type="ECO:0000259" key="2">
    <source>
        <dbReference type="Pfam" id="PF10099"/>
    </source>
</evidence>
<evidence type="ECO:0000313" key="4">
    <source>
        <dbReference type="Proteomes" id="UP000597613"/>
    </source>
</evidence>
<dbReference type="Proteomes" id="UP000597613">
    <property type="component" value="Unassembled WGS sequence"/>
</dbReference>
<evidence type="ECO:0000313" key="3">
    <source>
        <dbReference type="EMBL" id="MBC3942997.1"/>
    </source>
</evidence>
<keyword evidence="1" id="KW-0812">Transmembrane</keyword>
<feature type="transmembrane region" description="Helical" evidence="1">
    <location>
        <begin position="105"/>
        <end position="125"/>
    </location>
</feature>
<organism evidence="3 4">
    <name type="scientific">Sphingomonas albertensis</name>
    <dbReference type="NCBI Taxonomy" id="2762591"/>
    <lineage>
        <taxon>Bacteria</taxon>
        <taxon>Pseudomonadati</taxon>
        <taxon>Pseudomonadota</taxon>
        <taxon>Alphaproteobacteria</taxon>
        <taxon>Sphingomonadales</taxon>
        <taxon>Sphingomonadaceae</taxon>
        <taxon>Sphingomonas</taxon>
    </lineage>
</organism>
<dbReference type="PANTHER" id="PTHR37461">
    <property type="entry name" value="ANTI-SIGMA-K FACTOR RSKA"/>
    <property type="match status" value="1"/>
</dbReference>
<sequence length="250" mass="25418">MADPTIDTGVPQDVAAAELALGLLEGEERSVALRRVLAEPGFAAQVEWWRSRLAVLFDLWPERAAPSHVAARIEASLDGVATGTTTNGTTAIGTAGPAKISRFPWPALAAFTSAIAACLLLFVMLRPEPTVPVSQPTPVPRPSSVLVAMLGDAKSPIAAVYDPANGALRVAAGPGVPRAHVAELWVIGGDGVPHSLGLLSAQPTSLAPKGVNRGRIAPGATLAISVEPRGGSPTGLPTGPVVATGVVARV</sequence>
<dbReference type="Pfam" id="PF10099">
    <property type="entry name" value="RskA_C"/>
    <property type="match status" value="1"/>
</dbReference>